<organism evidence="8 9">
    <name type="scientific">Plantactinospora sonchi</name>
    <dbReference type="NCBI Taxonomy" id="1544735"/>
    <lineage>
        <taxon>Bacteria</taxon>
        <taxon>Bacillati</taxon>
        <taxon>Actinomycetota</taxon>
        <taxon>Actinomycetes</taxon>
        <taxon>Micromonosporales</taxon>
        <taxon>Micromonosporaceae</taxon>
        <taxon>Plantactinospora</taxon>
    </lineage>
</organism>
<dbReference type="Pfam" id="PF04542">
    <property type="entry name" value="Sigma70_r2"/>
    <property type="match status" value="1"/>
</dbReference>
<accession>A0ABU7RLH1</accession>
<dbReference type="Pfam" id="PF08281">
    <property type="entry name" value="Sigma70_r4_2"/>
    <property type="match status" value="1"/>
</dbReference>
<dbReference type="NCBIfam" id="TIGR02937">
    <property type="entry name" value="sigma70-ECF"/>
    <property type="match status" value="1"/>
</dbReference>
<dbReference type="PANTHER" id="PTHR43133:SF25">
    <property type="entry name" value="RNA POLYMERASE SIGMA FACTOR RFAY-RELATED"/>
    <property type="match status" value="1"/>
</dbReference>
<keyword evidence="2" id="KW-0805">Transcription regulation</keyword>
<gene>
    <name evidence="8" type="ORF">V1633_02460</name>
</gene>
<comment type="similarity">
    <text evidence="1">Belongs to the sigma-70 factor family. ECF subfamily.</text>
</comment>
<evidence type="ECO:0000256" key="1">
    <source>
        <dbReference type="ARBA" id="ARBA00010641"/>
    </source>
</evidence>
<dbReference type="InterPro" id="IPR013325">
    <property type="entry name" value="RNA_pol_sigma_r2"/>
</dbReference>
<dbReference type="InterPro" id="IPR013324">
    <property type="entry name" value="RNA_pol_sigma_r3/r4-like"/>
</dbReference>
<dbReference type="InterPro" id="IPR039425">
    <property type="entry name" value="RNA_pol_sigma-70-like"/>
</dbReference>
<protein>
    <submittedName>
        <fullName evidence="8">Sigma-70 family RNA polymerase sigma factor</fullName>
    </submittedName>
</protein>
<keyword evidence="4" id="KW-0804">Transcription</keyword>
<dbReference type="InterPro" id="IPR036388">
    <property type="entry name" value="WH-like_DNA-bd_sf"/>
</dbReference>
<dbReference type="Gene3D" id="1.10.1740.10">
    <property type="match status" value="1"/>
</dbReference>
<dbReference type="PANTHER" id="PTHR43133">
    <property type="entry name" value="RNA POLYMERASE ECF-TYPE SIGMA FACTO"/>
    <property type="match status" value="1"/>
</dbReference>
<dbReference type="RefSeq" id="WP_331212466.1">
    <property type="nucleotide sequence ID" value="NZ_JAZGQK010000002.1"/>
</dbReference>
<sequence>MSEIADMATASDGELWRRAQDGEPECFGVLFDRHGEAVRAYCARRTGSLDAADDLLSVVFLEAWRRRSDIELVDGQALPWLYGIARRTLQNRWRTSLRHRRALARLPPVTIEPDHADAVAGRVDDERHLARLRAAFAGLRPAEQDVLTLCVWQRLDYSAAAVALGVPVGTVRSRLSRARARLQAAVSQPVEAASGRRPAPSISTPAREL</sequence>
<feature type="region of interest" description="Disordered" evidence="5">
    <location>
        <begin position="186"/>
        <end position="209"/>
    </location>
</feature>
<comment type="caution">
    <text evidence="8">The sequence shown here is derived from an EMBL/GenBank/DDBJ whole genome shotgun (WGS) entry which is preliminary data.</text>
</comment>
<dbReference type="Gene3D" id="1.10.10.10">
    <property type="entry name" value="Winged helix-like DNA-binding domain superfamily/Winged helix DNA-binding domain"/>
    <property type="match status" value="1"/>
</dbReference>
<evidence type="ECO:0000256" key="2">
    <source>
        <dbReference type="ARBA" id="ARBA00023015"/>
    </source>
</evidence>
<dbReference type="Proteomes" id="UP001332243">
    <property type="component" value="Unassembled WGS sequence"/>
</dbReference>
<feature type="domain" description="RNA polymerase sigma-70 region 2" evidence="6">
    <location>
        <begin position="30"/>
        <end position="95"/>
    </location>
</feature>
<dbReference type="InterPro" id="IPR007627">
    <property type="entry name" value="RNA_pol_sigma70_r2"/>
</dbReference>
<feature type="domain" description="RNA polymerase sigma factor 70 region 4 type 2" evidence="7">
    <location>
        <begin position="130"/>
        <end position="182"/>
    </location>
</feature>
<evidence type="ECO:0000313" key="9">
    <source>
        <dbReference type="Proteomes" id="UP001332243"/>
    </source>
</evidence>
<evidence type="ECO:0000256" key="4">
    <source>
        <dbReference type="ARBA" id="ARBA00023163"/>
    </source>
</evidence>
<evidence type="ECO:0000256" key="3">
    <source>
        <dbReference type="ARBA" id="ARBA00023082"/>
    </source>
</evidence>
<dbReference type="InterPro" id="IPR014284">
    <property type="entry name" value="RNA_pol_sigma-70_dom"/>
</dbReference>
<dbReference type="SUPFAM" id="SSF88946">
    <property type="entry name" value="Sigma2 domain of RNA polymerase sigma factors"/>
    <property type="match status" value="1"/>
</dbReference>
<evidence type="ECO:0000313" key="8">
    <source>
        <dbReference type="EMBL" id="MEE6257351.1"/>
    </source>
</evidence>
<name>A0ABU7RLH1_9ACTN</name>
<dbReference type="InterPro" id="IPR013249">
    <property type="entry name" value="RNA_pol_sigma70_r4_t2"/>
</dbReference>
<keyword evidence="3" id="KW-0731">Sigma factor</keyword>
<evidence type="ECO:0000259" key="7">
    <source>
        <dbReference type="Pfam" id="PF08281"/>
    </source>
</evidence>
<dbReference type="EMBL" id="JAZGQK010000002">
    <property type="protein sequence ID" value="MEE6257351.1"/>
    <property type="molecule type" value="Genomic_DNA"/>
</dbReference>
<dbReference type="SUPFAM" id="SSF88659">
    <property type="entry name" value="Sigma3 and sigma4 domains of RNA polymerase sigma factors"/>
    <property type="match status" value="1"/>
</dbReference>
<keyword evidence="9" id="KW-1185">Reference proteome</keyword>
<evidence type="ECO:0000259" key="6">
    <source>
        <dbReference type="Pfam" id="PF04542"/>
    </source>
</evidence>
<reference evidence="8 9" key="1">
    <citation type="submission" date="2024-01" db="EMBL/GenBank/DDBJ databases">
        <title>Genome insights into Plantactinospora sonchi sp. nov.</title>
        <authorList>
            <person name="Wang L."/>
        </authorList>
    </citation>
    <scope>NUCLEOTIDE SEQUENCE [LARGE SCALE GENOMIC DNA]</scope>
    <source>
        <strain evidence="8 9">NEAU-QY2</strain>
    </source>
</reference>
<proteinExistence type="inferred from homology"/>
<evidence type="ECO:0000256" key="5">
    <source>
        <dbReference type="SAM" id="MobiDB-lite"/>
    </source>
</evidence>